<evidence type="ECO:0000313" key="1">
    <source>
        <dbReference type="EMBL" id="AWB83126.1"/>
    </source>
</evidence>
<keyword evidence="2" id="KW-1185">Reference proteome</keyword>
<gene>
    <name evidence="1" type="ORF">C3E79_00330</name>
</gene>
<evidence type="ECO:0000313" key="2">
    <source>
        <dbReference type="Proteomes" id="UP000244754"/>
    </source>
</evidence>
<dbReference type="EMBL" id="CP026948">
    <property type="protein sequence ID" value="AWB83126.1"/>
    <property type="molecule type" value="Genomic_DNA"/>
</dbReference>
<dbReference type="RefSeq" id="WP_108403122.1">
    <property type="nucleotide sequence ID" value="NZ_CP026948.1"/>
</dbReference>
<dbReference type="KEGG" id="clia:C3E79_00330"/>
<dbReference type="AlphaFoldDB" id="A0A2S0WBI4"/>
<reference evidence="2" key="1">
    <citation type="submission" date="2018-01" db="EMBL/GenBank/DDBJ databases">
        <authorList>
            <person name="Li J."/>
        </authorList>
    </citation>
    <scope>NUCLEOTIDE SEQUENCE [LARGE SCALE GENOMIC DNA]</scope>
    <source>
        <strain evidence="2">2184</strain>
    </source>
</reference>
<accession>A0A2S0WBI4</accession>
<protein>
    <submittedName>
        <fullName evidence="1">Uncharacterized protein</fullName>
    </submittedName>
</protein>
<sequence>MARRAIAAGDVAAYDAKIRVCYSDTRTAPEYTRGVEEPSELPTRAGNADHGEASSLTRIRAEPVGLR</sequence>
<dbReference type="Proteomes" id="UP000244754">
    <property type="component" value="Chromosome"/>
</dbReference>
<organism evidence="1 2">
    <name type="scientific">Corynebacterium liangguodongii</name>
    <dbReference type="NCBI Taxonomy" id="2079535"/>
    <lineage>
        <taxon>Bacteria</taxon>
        <taxon>Bacillati</taxon>
        <taxon>Actinomycetota</taxon>
        <taxon>Actinomycetes</taxon>
        <taxon>Mycobacteriales</taxon>
        <taxon>Corynebacteriaceae</taxon>
        <taxon>Corynebacterium</taxon>
    </lineage>
</organism>
<proteinExistence type="predicted"/>
<name>A0A2S0WBI4_9CORY</name>